<protein>
    <submittedName>
        <fullName evidence="1">DNA-repair protein</fullName>
    </submittedName>
</protein>
<dbReference type="EMBL" id="JGYV01000014">
    <property type="protein sequence ID" value="KFI61947.1"/>
    <property type="molecule type" value="Genomic_DNA"/>
</dbReference>
<dbReference type="OrthoDB" id="361760at2"/>
<accession>A0A087AT47</accession>
<organism evidence="1 2">
    <name type="scientific">Bifidobacterium cuniculi</name>
    <dbReference type="NCBI Taxonomy" id="1688"/>
    <lineage>
        <taxon>Bacteria</taxon>
        <taxon>Bacillati</taxon>
        <taxon>Actinomycetota</taxon>
        <taxon>Actinomycetes</taxon>
        <taxon>Bifidobacteriales</taxon>
        <taxon>Bifidobacteriaceae</taxon>
        <taxon>Bifidobacterium</taxon>
    </lineage>
</organism>
<evidence type="ECO:0000313" key="1">
    <source>
        <dbReference type="EMBL" id="KFI61947.1"/>
    </source>
</evidence>
<dbReference type="AlphaFoldDB" id="A0A087AT47"/>
<dbReference type="Proteomes" id="UP000029067">
    <property type="component" value="Unassembled WGS sequence"/>
</dbReference>
<dbReference type="RefSeq" id="WP_033516451.1">
    <property type="nucleotide sequence ID" value="NZ_JGYV01000014.1"/>
</dbReference>
<sequence>MSGYDDIIDVTWDGPRRHRHMAVGQRAAQFMPFAALSGYDDLLEQVARRPEERVELDEDAREQLDRQLCGLRQMAERHPRVSVIHFRDDARQGGGYVQTDGEVARVDVAGRCLVLVSGERIDWCDIVRIAM</sequence>
<comment type="caution">
    <text evidence="1">The sequence shown here is derived from an EMBL/GenBank/DDBJ whole genome shotgun (WGS) entry which is preliminary data.</text>
</comment>
<gene>
    <name evidence="1" type="ORF">BCUN_1852</name>
</gene>
<keyword evidence="2" id="KW-1185">Reference proteome</keyword>
<dbReference type="eggNOG" id="ENOG5033MZC">
    <property type="taxonomic scope" value="Bacteria"/>
</dbReference>
<name>A0A087AT47_9BIFI</name>
<dbReference type="STRING" id="1688.BCUN_1852"/>
<evidence type="ECO:0000313" key="2">
    <source>
        <dbReference type="Proteomes" id="UP000029067"/>
    </source>
</evidence>
<proteinExistence type="predicted"/>
<reference evidence="1 2" key="1">
    <citation type="submission" date="2014-03" db="EMBL/GenBank/DDBJ databases">
        <title>Genomics of Bifidobacteria.</title>
        <authorList>
            <person name="Ventura M."/>
            <person name="Milani C."/>
            <person name="Lugli G.A."/>
        </authorList>
    </citation>
    <scope>NUCLEOTIDE SEQUENCE [LARGE SCALE GENOMIC DNA]</scope>
    <source>
        <strain evidence="1 2">LMG 10738</strain>
    </source>
</reference>